<dbReference type="Proteomes" id="UP000183947">
    <property type="component" value="Unassembled WGS sequence"/>
</dbReference>
<gene>
    <name evidence="2" type="ORF">SAMN02746009_03546</name>
</gene>
<evidence type="ECO:0000259" key="1">
    <source>
        <dbReference type="Pfam" id="PF00182"/>
    </source>
</evidence>
<dbReference type="SUPFAM" id="SSF53955">
    <property type="entry name" value="Lysozyme-like"/>
    <property type="match status" value="1"/>
</dbReference>
<dbReference type="InterPro" id="IPR000726">
    <property type="entry name" value="Glyco_hydro_19_cat"/>
</dbReference>
<feature type="domain" description="Glycoside hydrolase family 19 catalytic" evidence="1">
    <location>
        <begin position="30"/>
        <end position="126"/>
    </location>
</feature>
<reference evidence="3" key="1">
    <citation type="submission" date="2016-11" db="EMBL/GenBank/DDBJ databases">
        <authorList>
            <person name="Varghese N."/>
            <person name="Submissions S."/>
        </authorList>
    </citation>
    <scope>NUCLEOTIDE SEQUENCE [LARGE SCALE GENOMIC DNA]</scope>
    <source>
        <strain evidence="3">DSM 18569</strain>
    </source>
</reference>
<organism evidence="2 3">
    <name type="scientific">Hymenobacter psychrotolerans DSM 18569</name>
    <dbReference type="NCBI Taxonomy" id="1121959"/>
    <lineage>
        <taxon>Bacteria</taxon>
        <taxon>Pseudomonadati</taxon>
        <taxon>Bacteroidota</taxon>
        <taxon>Cytophagia</taxon>
        <taxon>Cytophagales</taxon>
        <taxon>Hymenobacteraceae</taxon>
        <taxon>Hymenobacter</taxon>
    </lineage>
</organism>
<dbReference type="STRING" id="1121959.SAMN02746009_03546"/>
<sequence length="172" mass="18518">MAALVGTTSAEADKFLGPINETLAKYNINTKLRVAHFLAQIGHESCGLDAVREYASGAAYEGRKDLGNTQKGDGVKFRGRGLIQITGRANYYALGRAFGVDLEAEPWLLETSRLAALSAGWYWNSRSLNAMADGNFFDTITKRINGGTNGYADRMNHFLVAAKALGIPGGKV</sequence>
<dbReference type="GO" id="GO:0004568">
    <property type="term" value="F:chitinase activity"/>
    <property type="evidence" value="ECO:0007669"/>
    <property type="project" value="InterPro"/>
</dbReference>
<dbReference type="Pfam" id="PF00182">
    <property type="entry name" value="Glyco_hydro_19"/>
    <property type="match status" value="1"/>
</dbReference>
<dbReference type="Gene3D" id="1.10.530.10">
    <property type="match status" value="1"/>
</dbReference>
<dbReference type="AlphaFoldDB" id="A0A1M7E7Y6"/>
<keyword evidence="3" id="KW-1185">Reference proteome</keyword>
<dbReference type="GO" id="GO:0006032">
    <property type="term" value="P:chitin catabolic process"/>
    <property type="evidence" value="ECO:0007669"/>
    <property type="project" value="InterPro"/>
</dbReference>
<dbReference type="PANTHER" id="PTHR34408:SF1">
    <property type="entry name" value="GLYCOSYL HYDROLASE FAMILY 19 DOMAIN-CONTAINING PROTEIN HI_1415"/>
    <property type="match status" value="1"/>
</dbReference>
<evidence type="ECO:0000313" key="3">
    <source>
        <dbReference type="Proteomes" id="UP000183947"/>
    </source>
</evidence>
<dbReference type="EMBL" id="FRAS01000024">
    <property type="protein sequence ID" value="SHL87833.1"/>
    <property type="molecule type" value="Genomic_DNA"/>
</dbReference>
<proteinExistence type="predicted"/>
<dbReference type="InterPro" id="IPR052354">
    <property type="entry name" value="Cell_Wall_Dynamics_Protein"/>
</dbReference>
<dbReference type="GO" id="GO:0016998">
    <property type="term" value="P:cell wall macromolecule catabolic process"/>
    <property type="evidence" value="ECO:0007669"/>
    <property type="project" value="InterPro"/>
</dbReference>
<dbReference type="PANTHER" id="PTHR34408">
    <property type="entry name" value="FAMILY PROTEIN, PUTATIVE-RELATED"/>
    <property type="match status" value="1"/>
</dbReference>
<dbReference type="InterPro" id="IPR023346">
    <property type="entry name" value="Lysozyme-like_dom_sf"/>
</dbReference>
<evidence type="ECO:0000313" key="2">
    <source>
        <dbReference type="EMBL" id="SHL87833.1"/>
    </source>
</evidence>
<protein>
    <submittedName>
        <fullName evidence="2">Predicted chitinase</fullName>
    </submittedName>
</protein>
<name>A0A1M7E7Y6_9BACT</name>
<accession>A0A1M7E7Y6</accession>